<accession>A0A348AH95</accession>
<sequence length="55" mass="5719">MYDNVRKCPNCGSDAPCMGSLMKCKECGGVYCGNCSGNGYGGSCPFCGNTESKSF</sequence>
<proteinExistence type="predicted"/>
<organism evidence="1 2">
    <name type="scientific">Methylomusa anaerophila</name>
    <dbReference type="NCBI Taxonomy" id="1930071"/>
    <lineage>
        <taxon>Bacteria</taxon>
        <taxon>Bacillati</taxon>
        <taxon>Bacillota</taxon>
        <taxon>Negativicutes</taxon>
        <taxon>Selenomonadales</taxon>
        <taxon>Sporomusaceae</taxon>
        <taxon>Methylomusa</taxon>
    </lineage>
</organism>
<dbReference type="EMBL" id="AP018449">
    <property type="protein sequence ID" value="BBB90443.1"/>
    <property type="molecule type" value="Genomic_DNA"/>
</dbReference>
<name>A0A348AH95_9FIRM</name>
<dbReference type="KEGG" id="mana:MAMMFC1_01094"/>
<dbReference type="AlphaFoldDB" id="A0A348AH95"/>
<protein>
    <submittedName>
        <fullName evidence="1">Uncharacterized protein</fullName>
    </submittedName>
</protein>
<reference evidence="1 2" key="1">
    <citation type="journal article" date="2018" name="Int. J. Syst. Evol. Microbiol.">
        <title>Methylomusa anaerophila gen. nov., sp. nov., an anaerobic methanol-utilizing bacterium isolated from a microbial fuel cell.</title>
        <authorList>
            <person name="Amano N."/>
            <person name="Yamamuro A."/>
            <person name="Miyahara M."/>
            <person name="Kouzuma A."/>
            <person name="Abe T."/>
            <person name="Watanabe K."/>
        </authorList>
    </citation>
    <scope>NUCLEOTIDE SEQUENCE [LARGE SCALE GENOMIC DNA]</scope>
    <source>
        <strain evidence="1 2">MMFC1</strain>
    </source>
</reference>
<gene>
    <name evidence="1" type="ORF">MAMMFC1_01094</name>
</gene>
<keyword evidence="2" id="KW-1185">Reference proteome</keyword>
<dbReference type="Proteomes" id="UP000276437">
    <property type="component" value="Chromosome"/>
</dbReference>
<evidence type="ECO:0000313" key="1">
    <source>
        <dbReference type="EMBL" id="BBB90443.1"/>
    </source>
</evidence>
<evidence type="ECO:0000313" key="2">
    <source>
        <dbReference type="Proteomes" id="UP000276437"/>
    </source>
</evidence>